<keyword evidence="2" id="KW-1133">Transmembrane helix</keyword>
<proteinExistence type="predicted"/>
<dbReference type="Proteomes" id="UP000186601">
    <property type="component" value="Unassembled WGS sequence"/>
</dbReference>
<comment type="caution">
    <text evidence="3">The sequence shown here is derived from an EMBL/GenBank/DDBJ whole genome shotgun (WGS) entry which is preliminary data.</text>
</comment>
<feature type="transmembrane region" description="Helical" evidence="2">
    <location>
        <begin position="207"/>
        <end position="225"/>
    </location>
</feature>
<accession>A0A2R6RPG5</accession>
<feature type="compositionally biased region" description="Polar residues" evidence="1">
    <location>
        <begin position="188"/>
        <end position="201"/>
    </location>
</feature>
<evidence type="ECO:0000256" key="1">
    <source>
        <dbReference type="SAM" id="MobiDB-lite"/>
    </source>
</evidence>
<keyword evidence="4" id="KW-1185">Reference proteome</keyword>
<reference evidence="3 4" key="1">
    <citation type="submission" date="2018-02" db="EMBL/GenBank/DDBJ databases">
        <title>Genome sequence of the basidiomycete white-rot fungus Phlebia centrifuga.</title>
        <authorList>
            <person name="Granchi Z."/>
            <person name="Peng M."/>
            <person name="de Vries R.P."/>
            <person name="Hilden K."/>
            <person name="Makela M.R."/>
            <person name="Grigoriev I."/>
            <person name="Riley R."/>
        </authorList>
    </citation>
    <scope>NUCLEOTIDE SEQUENCE [LARGE SCALE GENOMIC DNA]</scope>
    <source>
        <strain evidence="3 4">FBCC195</strain>
    </source>
</reference>
<keyword evidence="2" id="KW-0812">Transmembrane</keyword>
<sequence length="226" mass="22460">MQAFRRAGPSINPLSTGPTACESSLIAWTGGQPPFNLTVHSPEVNSPPLQGYAGIASNKFGLFFPPNIAGNIIVVVQDATQASSASDPFILVTPMGRNISCLPAITQPSISSTTSSSLVTTSESPATVSIGTTVSVPSTPTPSAPTLSALTPSALISSALTSTAITSPSALSSDITTTTSAEASSSSQNGTAPNAAFSTKKGSSHPIFVGAVVGMVALALSAAAIL</sequence>
<dbReference type="OrthoDB" id="3362246at2759"/>
<name>A0A2R6RPG5_9APHY</name>
<evidence type="ECO:0000313" key="3">
    <source>
        <dbReference type="EMBL" id="PSS31916.1"/>
    </source>
</evidence>
<feature type="region of interest" description="Disordered" evidence="1">
    <location>
        <begin position="180"/>
        <end position="201"/>
    </location>
</feature>
<gene>
    <name evidence="3" type="ORF">PHLCEN_2v2323</name>
</gene>
<dbReference type="EMBL" id="MLYV02000215">
    <property type="protein sequence ID" value="PSS31916.1"/>
    <property type="molecule type" value="Genomic_DNA"/>
</dbReference>
<protein>
    <submittedName>
        <fullName evidence="3">Uncharacterized protein</fullName>
    </submittedName>
</protein>
<keyword evidence="2" id="KW-0472">Membrane</keyword>
<organism evidence="3 4">
    <name type="scientific">Hermanssonia centrifuga</name>
    <dbReference type="NCBI Taxonomy" id="98765"/>
    <lineage>
        <taxon>Eukaryota</taxon>
        <taxon>Fungi</taxon>
        <taxon>Dikarya</taxon>
        <taxon>Basidiomycota</taxon>
        <taxon>Agaricomycotina</taxon>
        <taxon>Agaricomycetes</taxon>
        <taxon>Polyporales</taxon>
        <taxon>Meruliaceae</taxon>
        <taxon>Hermanssonia</taxon>
    </lineage>
</organism>
<evidence type="ECO:0000313" key="4">
    <source>
        <dbReference type="Proteomes" id="UP000186601"/>
    </source>
</evidence>
<dbReference type="AlphaFoldDB" id="A0A2R6RPG5"/>
<evidence type="ECO:0000256" key="2">
    <source>
        <dbReference type="SAM" id="Phobius"/>
    </source>
</evidence>